<sequence>MWNRIYSYPFINTHPKFNNFGIPDESLRNQVEWLFIRGREGFYADTYTNSSPNEYYMDRYSSKDGIRVCWEFKKNELTRIIWGQAKKSKYPYYLWHGQCQAYFMEENAKLLYAEIYLNENERDCSKQFIKIRYITENGDRFEGHGTNCTKSV</sequence>
<organism evidence="1">
    <name type="scientific">marine sediment metagenome</name>
    <dbReference type="NCBI Taxonomy" id="412755"/>
    <lineage>
        <taxon>unclassified sequences</taxon>
        <taxon>metagenomes</taxon>
        <taxon>ecological metagenomes</taxon>
    </lineage>
</organism>
<proteinExistence type="predicted"/>
<name>X1D9I4_9ZZZZ</name>
<accession>X1D9I4</accession>
<evidence type="ECO:0000313" key="1">
    <source>
        <dbReference type="EMBL" id="GAH17431.1"/>
    </source>
</evidence>
<dbReference type="EMBL" id="BART01031799">
    <property type="protein sequence ID" value="GAH17431.1"/>
    <property type="molecule type" value="Genomic_DNA"/>
</dbReference>
<dbReference type="AlphaFoldDB" id="X1D9I4"/>
<gene>
    <name evidence="1" type="ORF">S01H4_55150</name>
</gene>
<feature type="non-terminal residue" evidence="1">
    <location>
        <position position="152"/>
    </location>
</feature>
<reference evidence="1" key="1">
    <citation type="journal article" date="2014" name="Front. Microbiol.">
        <title>High frequency of phylogenetically diverse reductive dehalogenase-homologous genes in deep subseafloor sedimentary metagenomes.</title>
        <authorList>
            <person name="Kawai M."/>
            <person name="Futagami T."/>
            <person name="Toyoda A."/>
            <person name="Takaki Y."/>
            <person name="Nishi S."/>
            <person name="Hori S."/>
            <person name="Arai W."/>
            <person name="Tsubouchi T."/>
            <person name="Morono Y."/>
            <person name="Uchiyama I."/>
            <person name="Ito T."/>
            <person name="Fujiyama A."/>
            <person name="Inagaki F."/>
            <person name="Takami H."/>
        </authorList>
    </citation>
    <scope>NUCLEOTIDE SEQUENCE</scope>
    <source>
        <strain evidence="1">Expedition CK06-06</strain>
    </source>
</reference>
<comment type="caution">
    <text evidence="1">The sequence shown here is derived from an EMBL/GenBank/DDBJ whole genome shotgun (WGS) entry which is preliminary data.</text>
</comment>
<protein>
    <submittedName>
        <fullName evidence="1">Uncharacterized protein</fullName>
    </submittedName>
</protein>